<dbReference type="EMBL" id="LNQE01001109">
    <property type="protein sequence ID" value="KUG21036.1"/>
    <property type="molecule type" value="Genomic_DNA"/>
</dbReference>
<organism evidence="2">
    <name type="scientific">hydrocarbon metagenome</name>
    <dbReference type="NCBI Taxonomy" id="938273"/>
    <lineage>
        <taxon>unclassified sequences</taxon>
        <taxon>metagenomes</taxon>
        <taxon>ecological metagenomes</taxon>
    </lineage>
</organism>
<feature type="domain" description="ATPase" evidence="1">
    <location>
        <begin position="16"/>
        <end position="189"/>
    </location>
</feature>
<gene>
    <name evidence="2" type="ORF">ASZ90_009216</name>
</gene>
<name>A0A0W8FJF6_9ZZZZ</name>
<dbReference type="InterPro" id="IPR027417">
    <property type="entry name" value="P-loop_NTPase"/>
</dbReference>
<dbReference type="PANTHER" id="PTHR34301">
    <property type="entry name" value="DNA-BINDING PROTEIN-RELATED"/>
    <property type="match status" value="1"/>
</dbReference>
<comment type="caution">
    <text evidence="2">The sequence shown here is derived from an EMBL/GenBank/DDBJ whole genome shotgun (WGS) entry which is preliminary data.</text>
</comment>
<dbReference type="GO" id="GO:0005524">
    <property type="term" value="F:ATP binding"/>
    <property type="evidence" value="ECO:0007669"/>
    <property type="project" value="InterPro"/>
</dbReference>
<proteinExistence type="predicted"/>
<sequence length="375" mass="43145">MENPFVFGEPVRGGRFIDREAELDRLKQYLKNSRNVIIYSPRKYGKTSLVIRALEDQEEEMLTVFIDCYAITSVKELAKALSRKVLRHYREKELFEAVKRLFLRISPRITIRTMPEILVEVEYAGEEEWEESFELPQRLATDKQIPVAVVFDEFQELAQFESLLKSLRTAFQHHNRVAYVFIGSRRHMMEWIFQAKESPFYNFGAHMTLREIPKDAFSGYILSSFAEADIAIAEDTVDALLALSACHPHYTQRLCFDLWYRGKIRGEITQSDLDAVLGEVIADLEDSYLTIWGSLTPNQKKVLLAVAQGEGDLFSGTFVRAYDFRSPASVQSALRKLIEKEIVAETGGTYRLSDIFMGYWLKQRFVGEARLSAGS</sequence>
<dbReference type="PANTHER" id="PTHR34301:SF8">
    <property type="entry name" value="ATPASE DOMAIN-CONTAINING PROTEIN"/>
    <property type="match status" value="1"/>
</dbReference>
<accession>A0A0W8FJF6</accession>
<dbReference type="Pfam" id="PF01637">
    <property type="entry name" value="ATPase_2"/>
    <property type="match status" value="1"/>
</dbReference>
<evidence type="ECO:0000259" key="1">
    <source>
        <dbReference type="Pfam" id="PF01637"/>
    </source>
</evidence>
<dbReference type="SUPFAM" id="SSF52540">
    <property type="entry name" value="P-loop containing nucleoside triphosphate hydrolases"/>
    <property type="match status" value="1"/>
</dbReference>
<dbReference type="AlphaFoldDB" id="A0A0W8FJF6"/>
<dbReference type="Gene3D" id="3.40.50.300">
    <property type="entry name" value="P-loop containing nucleotide triphosphate hydrolases"/>
    <property type="match status" value="1"/>
</dbReference>
<evidence type="ECO:0000313" key="2">
    <source>
        <dbReference type="EMBL" id="KUG21036.1"/>
    </source>
</evidence>
<dbReference type="InterPro" id="IPR011579">
    <property type="entry name" value="ATPase_dom"/>
</dbReference>
<reference evidence="2" key="1">
    <citation type="journal article" date="2015" name="Proc. Natl. Acad. Sci. U.S.A.">
        <title>Networks of energetic and metabolic interactions define dynamics in microbial communities.</title>
        <authorList>
            <person name="Embree M."/>
            <person name="Liu J.K."/>
            <person name="Al-Bassam M.M."/>
            <person name="Zengler K."/>
        </authorList>
    </citation>
    <scope>NUCLEOTIDE SEQUENCE</scope>
</reference>
<protein>
    <recommendedName>
        <fullName evidence="1">ATPase domain-containing protein</fullName>
    </recommendedName>
</protein>